<reference evidence="1 2" key="1">
    <citation type="submission" date="2017-08" db="EMBL/GenBank/DDBJ databases">
        <title>Reclassification of Bisgaard taxon 37 and 44.</title>
        <authorList>
            <person name="Christensen H."/>
        </authorList>
    </citation>
    <scope>NUCLEOTIDE SEQUENCE [LARGE SCALE GENOMIC DNA]</scope>
    <source>
        <strain evidence="1 2">EEAB3T1</strain>
    </source>
</reference>
<evidence type="ECO:0000313" key="1">
    <source>
        <dbReference type="EMBL" id="RIY32563.1"/>
    </source>
</evidence>
<dbReference type="EMBL" id="NRJF01000224">
    <property type="protein sequence ID" value="RIY32563.1"/>
    <property type="molecule type" value="Genomic_DNA"/>
</dbReference>
<dbReference type="AlphaFoldDB" id="A0A3A1Y2W0"/>
<organism evidence="1 2">
    <name type="scientific">Psittacicella gerlachiana</name>
    <dbReference type="NCBI Taxonomy" id="2028574"/>
    <lineage>
        <taxon>Bacteria</taxon>
        <taxon>Pseudomonadati</taxon>
        <taxon>Pseudomonadota</taxon>
        <taxon>Gammaproteobacteria</taxon>
        <taxon>Pasteurellales</taxon>
        <taxon>Psittacicellaceae</taxon>
        <taxon>Psittacicella</taxon>
    </lineage>
</organism>
<proteinExistence type="predicted"/>
<dbReference type="Proteomes" id="UP000265964">
    <property type="component" value="Unassembled WGS sequence"/>
</dbReference>
<comment type="caution">
    <text evidence="1">The sequence shown here is derived from an EMBL/GenBank/DDBJ whole genome shotgun (WGS) entry which is preliminary data.</text>
</comment>
<accession>A0A3A1Y2W0</accession>
<evidence type="ECO:0000313" key="2">
    <source>
        <dbReference type="Proteomes" id="UP000265964"/>
    </source>
</evidence>
<gene>
    <name evidence="1" type="ORF">CKF59_06870</name>
</gene>
<protein>
    <submittedName>
        <fullName evidence="1">Uncharacterized protein</fullName>
    </submittedName>
</protein>
<keyword evidence="2" id="KW-1185">Reference proteome</keyword>
<name>A0A3A1Y2W0_9GAMM</name>
<sequence>MLIQNSWCWYIIDNFKHFKSLKINKIKSCLGKTLYLPEINTNPYLRNPRAELLSSLFTFDELKSLNGDFIYSQAIIVFTNFKLIQNDRIKDKMTMLVDRNGQIITIGKTHKLEKFITSIDPSYAEINLQTHKPNEVLEIYKVFYRKKLIIIDLNQDTLTPGFITPNLKSVANIQFAQCPDFLRIKHAMRECFKSGITSVRLYNDNNFAHSSLSWLQQIEKLRRKIPHLILGVSAKNIDDIDFFGNEQQKSFNISFKQSLDFFIDLEKTGHATYTIDQYSNLSTLSLFLRSHYQSNQFIATKLSVNQPKPILSSQSTSTSQLQKELSFMINLESLSFYKLRLENESVKEENKLQVINRLESELAIVRGKLSQNHILKKYFNQDLDQIQVRNHLLKFNFLKGILINHIGKEREKISKLNFKLKSEHWSYTAQDYISSKFANYLKHPLYNHLFEAKSRSFTLVADFKFFDPLASKEWLNYCNLAINARKEHLPYLKEWMYVALDTSHLQDFKLFKKDKLFFNLEHLTGNDFNPTSLNPSLVRQVLTLEEEFLNEFSYNLLVIDNLDNNHLENRVAILRKYCNDFNFYKAFYNQKLRSPNKSIFNILNKIREPKYKLFSYLNEKVAKAINCHGFIGSLKQGSIANFVILNNECTAIKSTWVNGLCVYR</sequence>